<evidence type="ECO:0000256" key="4">
    <source>
        <dbReference type="ARBA" id="ARBA00023088"/>
    </source>
</evidence>
<evidence type="ECO:0000256" key="2">
    <source>
        <dbReference type="ARBA" id="ARBA00022525"/>
    </source>
</evidence>
<dbReference type="NCBIfam" id="TIGR01167">
    <property type="entry name" value="LPXTG_anchor"/>
    <property type="match status" value="1"/>
</dbReference>
<dbReference type="EMBL" id="JAEDXU010000006">
    <property type="protein sequence ID" value="MBP1047188.1"/>
    <property type="molecule type" value="Genomic_DNA"/>
</dbReference>
<dbReference type="Pfam" id="PF00746">
    <property type="entry name" value="Gram_pos_anchor"/>
    <property type="match status" value="1"/>
</dbReference>
<protein>
    <submittedName>
        <fullName evidence="7">LPXTG cell wall anchor domain-containing protein</fullName>
    </submittedName>
</protein>
<gene>
    <name evidence="7" type="ORF">I6N96_12975</name>
</gene>
<comment type="caution">
    <text evidence="7">The sequence shown here is derived from an EMBL/GenBank/DDBJ whole genome shotgun (WGS) entry which is preliminary data.</text>
</comment>
<evidence type="ECO:0000313" key="8">
    <source>
        <dbReference type="Proteomes" id="UP000673375"/>
    </source>
</evidence>
<keyword evidence="2" id="KW-0964">Secreted</keyword>
<evidence type="ECO:0000256" key="1">
    <source>
        <dbReference type="ARBA" id="ARBA00022512"/>
    </source>
</evidence>
<feature type="signal peptide" evidence="5">
    <location>
        <begin position="1"/>
        <end position="22"/>
    </location>
</feature>
<proteinExistence type="predicted"/>
<evidence type="ECO:0000256" key="5">
    <source>
        <dbReference type="SAM" id="SignalP"/>
    </source>
</evidence>
<name>A0ABS4CL48_9ENTE</name>
<feature type="chain" id="PRO_5046425164" evidence="5">
    <location>
        <begin position="23"/>
        <end position="439"/>
    </location>
</feature>
<dbReference type="Proteomes" id="UP000673375">
    <property type="component" value="Unassembled WGS sequence"/>
</dbReference>
<evidence type="ECO:0000259" key="6">
    <source>
        <dbReference type="Pfam" id="PF00746"/>
    </source>
</evidence>
<keyword evidence="3 5" id="KW-0732">Signal</keyword>
<reference evidence="7 8" key="1">
    <citation type="submission" date="2020-12" db="EMBL/GenBank/DDBJ databases">
        <title>Vagococcus allomyrinae sp. nov. and Enterococcus lavae sp. nov., isolated from the larvae of Allomyrina dichotoma.</title>
        <authorList>
            <person name="Lee S.D."/>
        </authorList>
    </citation>
    <scope>NUCLEOTIDE SEQUENCE [LARGE SCALE GENOMIC DNA]</scope>
    <source>
        <strain evidence="7 8">BWM-S5</strain>
    </source>
</reference>
<keyword evidence="4" id="KW-0572">Peptidoglycan-anchor</keyword>
<accession>A0ABS4CL48</accession>
<sequence>MKRKSWGIKLLGIALITGVSWATISPVSAQTTSSTGEKKTTESKELSKREKNAKLAITPEIDETDIIAVVGEKGQLTIDILDFGEDVQIENLMDISIKDEKILTIDEAGKWEALEAGETELEVTFTFSDKELKQIKELYPNQELTIAEEAQILKVTIASAEDITTTDLETIDITPTFDVSKITTEVNGTGQITVAPIGGVSEIKGTFKAHGHDESIIKVEESGKWTALSAGKTTFVLDFELSEETRKEIQEKHPDKELIKTAIAQIVEVEVTAEKQIRSIDLNTGFDTQSITALVGDTGKLNANPIEGIENKGGSFYPDADTSDIITVDEQGNWIAQKAGTTTLFVAHIPSDQTIAAVAASFPEGTEVAFPSILAYEKIEVTITDPVVVKPTGDSGQKPVGELPKTGEEDGAMLLSLGILSSGTALAVMNDRKKRMNKI</sequence>
<evidence type="ECO:0000256" key="3">
    <source>
        <dbReference type="ARBA" id="ARBA00022729"/>
    </source>
</evidence>
<keyword evidence="8" id="KW-1185">Reference proteome</keyword>
<evidence type="ECO:0000313" key="7">
    <source>
        <dbReference type="EMBL" id="MBP1047188.1"/>
    </source>
</evidence>
<dbReference type="InterPro" id="IPR019931">
    <property type="entry name" value="LPXTG_anchor"/>
</dbReference>
<organism evidence="7 8">
    <name type="scientific">Enterococcus larvae</name>
    <dbReference type="NCBI Taxonomy" id="2794352"/>
    <lineage>
        <taxon>Bacteria</taxon>
        <taxon>Bacillati</taxon>
        <taxon>Bacillota</taxon>
        <taxon>Bacilli</taxon>
        <taxon>Lactobacillales</taxon>
        <taxon>Enterococcaceae</taxon>
        <taxon>Enterococcus</taxon>
    </lineage>
</organism>
<dbReference type="RefSeq" id="WP_209557965.1">
    <property type="nucleotide sequence ID" value="NZ_JAEDXU010000006.1"/>
</dbReference>
<feature type="domain" description="Gram-positive cocci surface proteins LPxTG" evidence="6">
    <location>
        <begin position="398"/>
        <end position="434"/>
    </location>
</feature>
<keyword evidence="1" id="KW-0134">Cell wall</keyword>